<dbReference type="Pfam" id="PF02739">
    <property type="entry name" value="5_3_exonuc_N"/>
    <property type="match status" value="1"/>
</dbReference>
<dbReference type="SUPFAM" id="SSF53098">
    <property type="entry name" value="Ribonuclease H-like"/>
    <property type="match status" value="1"/>
</dbReference>
<evidence type="ECO:0000256" key="10">
    <source>
        <dbReference type="ARBA" id="ARBA00049244"/>
    </source>
</evidence>
<dbReference type="InterPro" id="IPR008918">
    <property type="entry name" value="HhH2"/>
</dbReference>
<dbReference type="SUPFAM" id="SSF56672">
    <property type="entry name" value="DNA/RNA polymerases"/>
    <property type="match status" value="1"/>
</dbReference>
<dbReference type="CDD" id="cd09859">
    <property type="entry name" value="PIN_53EXO"/>
    <property type="match status" value="1"/>
</dbReference>
<dbReference type="Proteomes" id="UP000228867">
    <property type="component" value="Unassembled WGS sequence"/>
</dbReference>
<dbReference type="AlphaFoldDB" id="A0A2H0NBD7"/>
<dbReference type="InterPro" id="IPR020046">
    <property type="entry name" value="5-3_exonucl_a-hlix_arch_N"/>
</dbReference>
<dbReference type="InterPro" id="IPR036279">
    <property type="entry name" value="5-3_exonuclease_C_sf"/>
</dbReference>
<dbReference type="GO" id="GO:0003677">
    <property type="term" value="F:DNA binding"/>
    <property type="evidence" value="ECO:0007669"/>
    <property type="project" value="UniProtKB-KW"/>
</dbReference>
<name>A0A2H0NBD7_9BACT</name>
<dbReference type="PRINTS" id="PR00868">
    <property type="entry name" value="DNAPOLI"/>
</dbReference>
<keyword evidence="6" id="KW-0227">DNA damage</keyword>
<dbReference type="InterPro" id="IPR020045">
    <property type="entry name" value="DNA_polI_H3TH"/>
</dbReference>
<dbReference type="EMBL" id="PCWR01000062">
    <property type="protein sequence ID" value="PIR06210.1"/>
    <property type="molecule type" value="Genomic_DNA"/>
</dbReference>
<dbReference type="InterPro" id="IPR012337">
    <property type="entry name" value="RNaseH-like_sf"/>
</dbReference>
<dbReference type="GO" id="GO:0008409">
    <property type="term" value="F:5'-3' exonuclease activity"/>
    <property type="evidence" value="ECO:0007669"/>
    <property type="project" value="InterPro"/>
</dbReference>
<evidence type="ECO:0000313" key="14">
    <source>
        <dbReference type="Proteomes" id="UP000228867"/>
    </source>
</evidence>
<dbReference type="SUPFAM" id="SSF47807">
    <property type="entry name" value="5' to 3' exonuclease, C-terminal subdomain"/>
    <property type="match status" value="1"/>
</dbReference>
<dbReference type="CDD" id="cd09898">
    <property type="entry name" value="H3TH_53EXO"/>
    <property type="match status" value="1"/>
</dbReference>
<dbReference type="SMART" id="SM00482">
    <property type="entry name" value="POLAc"/>
    <property type="match status" value="1"/>
</dbReference>
<proteinExistence type="inferred from homology"/>
<dbReference type="InterPro" id="IPR002421">
    <property type="entry name" value="5-3_exonuclease"/>
</dbReference>
<dbReference type="FunFam" id="1.10.150.20:FF:000002">
    <property type="entry name" value="DNA polymerase I"/>
    <property type="match status" value="1"/>
</dbReference>
<dbReference type="InterPro" id="IPR036397">
    <property type="entry name" value="RNaseH_sf"/>
</dbReference>
<evidence type="ECO:0000256" key="1">
    <source>
        <dbReference type="ARBA" id="ARBA00007705"/>
    </source>
</evidence>
<dbReference type="PANTHER" id="PTHR10133:SF62">
    <property type="entry name" value="DNA POLYMERASE THETA"/>
    <property type="match status" value="1"/>
</dbReference>
<keyword evidence="4" id="KW-0548">Nucleotidyltransferase</keyword>
<sequence>MKTLLLIDANGLIHRAFHALPALTSPQGEMVNALYGLASILIKIIKEQKPDYLAAAFDRPETTFRKEMFEGYKAHRLPAAKELISQIIKAHELFEKFGIRTFEKAGFEADDVIATLAKKFKKTPDLKIVILTGDLDALQLVEKDKVVVQFLKKGVSETFTYNEKAVVERFSLKPHQLNDYKGLVGDPSDNLPGISGIGPKTASRLLSQYKNLENVFLKINPADSLAKKILPQKEKALFSKKLAVLSDKVPLKINLKTLDYPGLPLEKVVKYFGLLGFQSLIKRIINQPLPNQTLFQTKSPKPAPMDIIETNQILIISDLETALNLKKKLAGNWLKIAFDWHKLLEELKKAKVEVREPLFDLKIAAWLIDSGQENYSLDILYQRFLQKNFQESERGSILKELYFFLNQKLESYGLNYVFREVEMPLIKILLSLEERGVHINQIKLKKLRQKLLLESKSLVQKIYQETGLVFNLNSPKQLSQILYEKLKIQFPKSRKTASGFFSTAEAILNQLKNGYPLVDLILKYREATKIKNTYVEPILKLLGKDGRLHTHFLQTGTSTGRLSSEKPNLQSIPQESVWAKFLRETFEAEKGWHLVSFDYSQLELRLLAELSEDDKLKEVFKQNQDIHQVTASEVLHLPPEQITDSLRRLGKTLNFGIIYGIGAKSFAQAAGLNEAEAKKFIEEYFRHFPKIKIWQEKIKAEVRTFGYIKNLNGRRRWFWDIISTLPRIQSEMERAAINMPIQSLGADILKMSMIKIFKDVQEKKWENKVKMVLSLHDELLFEIKDDMLEIAKLHIKKTMEEIFPLSIPLQIETEQGKNWGEME</sequence>
<keyword evidence="7" id="KW-0239">DNA-directed DNA polymerase</keyword>
<dbReference type="SUPFAM" id="SSF88723">
    <property type="entry name" value="PIN domain-like"/>
    <property type="match status" value="1"/>
</dbReference>
<keyword evidence="3" id="KW-0808">Transferase</keyword>
<evidence type="ECO:0000256" key="7">
    <source>
        <dbReference type="ARBA" id="ARBA00022932"/>
    </source>
</evidence>
<dbReference type="PANTHER" id="PTHR10133">
    <property type="entry name" value="DNA POLYMERASE I"/>
    <property type="match status" value="1"/>
</dbReference>
<dbReference type="InterPro" id="IPR002298">
    <property type="entry name" value="DNA_polymerase_A"/>
</dbReference>
<dbReference type="Pfam" id="PF01367">
    <property type="entry name" value="5_3_exonuc"/>
    <property type="match status" value="1"/>
</dbReference>
<evidence type="ECO:0000256" key="4">
    <source>
        <dbReference type="ARBA" id="ARBA00022695"/>
    </source>
</evidence>
<dbReference type="EC" id="2.7.7.7" evidence="2"/>
<comment type="catalytic activity">
    <reaction evidence="10">
        <text>DNA(n) + a 2'-deoxyribonucleoside 5'-triphosphate = DNA(n+1) + diphosphate</text>
        <dbReference type="Rhea" id="RHEA:22508"/>
        <dbReference type="Rhea" id="RHEA-COMP:17339"/>
        <dbReference type="Rhea" id="RHEA-COMP:17340"/>
        <dbReference type="ChEBI" id="CHEBI:33019"/>
        <dbReference type="ChEBI" id="CHEBI:61560"/>
        <dbReference type="ChEBI" id="CHEBI:173112"/>
        <dbReference type="EC" id="2.7.7.7"/>
    </reaction>
</comment>
<evidence type="ECO:0000256" key="2">
    <source>
        <dbReference type="ARBA" id="ARBA00012417"/>
    </source>
</evidence>
<keyword evidence="9" id="KW-0234">DNA repair</keyword>
<organism evidence="13 14">
    <name type="scientific">Candidatus Jorgensenbacteria bacterium CG11_big_fil_rev_8_21_14_0_20_38_23</name>
    <dbReference type="NCBI Taxonomy" id="1974594"/>
    <lineage>
        <taxon>Bacteria</taxon>
        <taxon>Candidatus Joergenseniibacteriota</taxon>
    </lineage>
</organism>
<feature type="domain" description="5'-3' exonuclease" evidence="11">
    <location>
        <begin position="1"/>
        <end position="261"/>
    </location>
</feature>
<evidence type="ECO:0000256" key="9">
    <source>
        <dbReference type="ARBA" id="ARBA00023204"/>
    </source>
</evidence>
<evidence type="ECO:0000256" key="5">
    <source>
        <dbReference type="ARBA" id="ARBA00022705"/>
    </source>
</evidence>
<keyword evidence="8" id="KW-0238">DNA-binding</keyword>
<dbReference type="SMART" id="SM00475">
    <property type="entry name" value="53EXOc"/>
    <property type="match status" value="1"/>
</dbReference>
<dbReference type="GO" id="GO:0006261">
    <property type="term" value="P:DNA-templated DNA replication"/>
    <property type="evidence" value="ECO:0007669"/>
    <property type="project" value="InterPro"/>
</dbReference>
<evidence type="ECO:0000256" key="8">
    <source>
        <dbReference type="ARBA" id="ARBA00023125"/>
    </source>
</evidence>
<gene>
    <name evidence="13" type="ORF">COV54_03075</name>
</gene>
<evidence type="ECO:0000259" key="11">
    <source>
        <dbReference type="SMART" id="SM00475"/>
    </source>
</evidence>
<evidence type="ECO:0000259" key="12">
    <source>
        <dbReference type="SMART" id="SM00482"/>
    </source>
</evidence>
<dbReference type="Gene3D" id="3.30.420.10">
    <property type="entry name" value="Ribonuclease H-like superfamily/Ribonuclease H"/>
    <property type="match status" value="1"/>
</dbReference>
<dbReference type="FunFam" id="1.10.150.20:FF:000003">
    <property type="entry name" value="DNA polymerase I"/>
    <property type="match status" value="1"/>
</dbReference>
<evidence type="ECO:0000313" key="13">
    <source>
        <dbReference type="EMBL" id="PIR06210.1"/>
    </source>
</evidence>
<accession>A0A2H0NBD7</accession>
<dbReference type="InterPro" id="IPR043502">
    <property type="entry name" value="DNA/RNA_pol_sf"/>
</dbReference>
<comment type="similarity">
    <text evidence="1">Belongs to the DNA polymerase type-A family.</text>
</comment>
<protein>
    <recommendedName>
        <fullName evidence="2">DNA-directed DNA polymerase</fullName>
        <ecNumber evidence="2">2.7.7.7</ecNumber>
    </recommendedName>
</protein>
<dbReference type="InterPro" id="IPR029060">
    <property type="entry name" value="PIN-like_dom_sf"/>
</dbReference>
<dbReference type="GO" id="GO:0006302">
    <property type="term" value="P:double-strand break repair"/>
    <property type="evidence" value="ECO:0007669"/>
    <property type="project" value="TreeGrafter"/>
</dbReference>
<dbReference type="Gene3D" id="1.10.150.20">
    <property type="entry name" value="5' to 3' exonuclease, C-terminal subdomain"/>
    <property type="match status" value="2"/>
</dbReference>
<dbReference type="GO" id="GO:0003887">
    <property type="term" value="F:DNA-directed DNA polymerase activity"/>
    <property type="evidence" value="ECO:0007669"/>
    <property type="project" value="UniProtKB-KW"/>
</dbReference>
<evidence type="ECO:0000256" key="3">
    <source>
        <dbReference type="ARBA" id="ARBA00022679"/>
    </source>
</evidence>
<dbReference type="InterPro" id="IPR001098">
    <property type="entry name" value="DNA-dir_DNA_pol_A_palm_dom"/>
</dbReference>
<dbReference type="Gene3D" id="3.40.50.1010">
    <property type="entry name" value="5'-nuclease"/>
    <property type="match status" value="1"/>
</dbReference>
<dbReference type="Gene3D" id="3.30.70.370">
    <property type="match status" value="1"/>
</dbReference>
<reference evidence="13 14" key="1">
    <citation type="submission" date="2017-09" db="EMBL/GenBank/DDBJ databases">
        <title>Depth-based differentiation of microbial function through sediment-hosted aquifers and enrichment of novel symbionts in the deep terrestrial subsurface.</title>
        <authorList>
            <person name="Probst A.J."/>
            <person name="Ladd B."/>
            <person name="Jarett J.K."/>
            <person name="Geller-Mcgrath D.E."/>
            <person name="Sieber C.M."/>
            <person name="Emerson J.B."/>
            <person name="Anantharaman K."/>
            <person name="Thomas B.C."/>
            <person name="Malmstrom R."/>
            <person name="Stieglmeier M."/>
            <person name="Klingl A."/>
            <person name="Woyke T."/>
            <person name="Ryan C.M."/>
            <person name="Banfield J.F."/>
        </authorList>
    </citation>
    <scope>NUCLEOTIDE SEQUENCE [LARGE SCALE GENOMIC DNA]</scope>
    <source>
        <strain evidence="13">CG11_big_fil_rev_8_21_14_0_20_38_23</strain>
    </source>
</reference>
<feature type="domain" description="DNA-directed DNA polymerase family A palm" evidence="12">
    <location>
        <begin position="582"/>
        <end position="787"/>
    </location>
</feature>
<dbReference type="Pfam" id="PF00476">
    <property type="entry name" value="DNA_pol_A"/>
    <property type="match status" value="1"/>
</dbReference>
<dbReference type="Gene3D" id="1.20.1060.10">
    <property type="entry name" value="Taq DNA Polymerase, Chain T, domain 4"/>
    <property type="match status" value="1"/>
</dbReference>
<evidence type="ECO:0000256" key="6">
    <source>
        <dbReference type="ARBA" id="ARBA00022763"/>
    </source>
</evidence>
<dbReference type="SMART" id="SM00279">
    <property type="entry name" value="HhH2"/>
    <property type="match status" value="1"/>
</dbReference>
<comment type="caution">
    <text evidence="13">The sequence shown here is derived from an EMBL/GenBank/DDBJ whole genome shotgun (WGS) entry which is preliminary data.</text>
</comment>
<keyword evidence="5" id="KW-0235">DNA replication</keyword>